<sequence>MQRTSPGSQPQQRWPPQTTRAAGQTPAPR</sequence>
<proteinExistence type="predicted"/>
<evidence type="ECO:0000313" key="2">
    <source>
        <dbReference type="EMBL" id="JAH54768.1"/>
    </source>
</evidence>
<reference evidence="2" key="2">
    <citation type="journal article" date="2015" name="Fish Shellfish Immunol.">
        <title>Early steps in the European eel (Anguilla anguilla)-Vibrio vulnificus interaction in the gills: Role of the RtxA13 toxin.</title>
        <authorList>
            <person name="Callol A."/>
            <person name="Pajuelo D."/>
            <person name="Ebbesson L."/>
            <person name="Teles M."/>
            <person name="MacKenzie S."/>
            <person name="Amaro C."/>
        </authorList>
    </citation>
    <scope>NUCLEOTIDE SEQUENCE</scope>
</reference>
<feature type="compositionally biased region" description="Low complexity" evidence="1">
    <location>
        <begin position="9"/>
        <end position="20"/>
    </location>
</feature>
<feature type="region of interest" description="Disordered" evidence="1">
    <location>
        <begin position="1"/>
        <end position="29"/>
    </location>
</feature>
<organism evidence="2">
    <name type="scientific">Anguilla anguilla</name>
    <name type="common">European freshwater eel</name>
    <name type="synonym">Muraena anguilla</name>
    <dbReference type="NCBI Taxonomy" id="7936"/>
    <lineage>
        <taxon>Eukaryota</taxon>
        <taxon>Metazoa</taxon>
        <taxon>Chordata</taxon>
        <taxon>Craniata</taxon>
        <taxon>Vertebrata</taxon>
        <taxon>Euteleostomi</taxon>
        <taxon>Actinopterygii</taxon>
        <taxon>Neopterygii</taxon>
        <taxon>Teleostei</taxon>
        <taxon>Anguilliformes</taxon>
        <taxon>Anguillidae</taxon>
        <taxon>Anguilla</taxon>
    </lineage>
</organism>
<dbReference type="EMBL" id="GBXM01053809">
    <property type="protein sequence ID" value="JAH54768.1"/>
    <property type="molecule type" value="Transcribed_RNA"/>
</dbReference>
<accession>A0A0E9TPX6</accession>
<protein>
    <submittedName>
        <fullName evidence="2">Uncharacterized protein</fullName>
    </submittedName>
</protein>
<evidence type="ECO:0000256" key="1">
    <source>
        <dbReference type="SAM" id="MobiDB-lite"/>
    </source>
</evidence>
<reference evidence="2" key="1">
    <citation type="submission" date="2014-11" db="EMBL/GenBank/DDBJ databases">
        <authorList>
            <person name="Amaro Gonzalez C."/>
        </authorList>
    </citation>
    <scope>NUCLEOTIDE SEQUENCE</scope>
</reference>
<dbReference type="AlphaFoldDB" id="A0A0E9TPX6"/>
<name>A0A0E9TPX6_ANGAN</name>